<evidence type="ECO:0000313" key="3">
    <source>
        <dbReference type="EMBL" id="MBB4477721.1"/>
    </source>
</evidence>
<name>A0A7W6V4X2_RHIET</name>
<evidence type="ECO:0000313" key="4">
    <source>
        <dbReference type="EMBL" id="MBB4533553.1"/>
    </source>
</evidence>
<dbReference type="EMBL" id="JACIHU010000001">
    <property type="protein sequence ID" value="MBB4477721.1"/>
    <property type="molecule type" value="Genomic_DNA"/>
</dbReference>
<keyword evidence="2" id="KW-0812">Transmembrane</keyword>
<organism evidence="3 6">
    <name type="scientific">Rhizobium etli</name>
    <dbReference type="NCBI Taxonomy" id="29449"/>
    <lineage>
        <taxon>Bacteria</taxon>
        <taxon>Pseudomonadati</taxon>
        <taxon>Pseudomonadota</taxon>
        <taxon>Alphaproteobacteria</taxon>
        <taxon>Hyphomicrobiales</taxon>
        <taxon>Rhizobiaceae</taxon>
        <taxon>Rhizobium/Agrobacterium group</taxon>
        <taxon>Rhizobium</taxon>
    </lineage>
</organism>
<evidence type="ECO:0000256" key="2">
    <source>
        <dbReference type="SAM" id="Phobius"/>
    </source>
</evidence>
<feature type="region of interest" description="Disordered" evidence="1">
    <location>
        <begin position="40"/>
        <end position="60"/>
    </location>
</feature>
<keyword evidence="2" id="KW-0472">Membrane</keyword>
<comment type="caution">
    <text evidence="3">The sequence shown here is derived from an EMBL/GenBank/DDBJ whole genome shotgun (WGS) entry which is preliminary data.</text>
</comment>
<evidence type="ECO:0000313" key="6">
    <source>
        <dbReference type="Proteomes" id="UP000557344"/>
    </source>
</evidence>
<protein>
    <submittedName>
        <fullName evidence="3">Uncharacterized protein</fullName>
    </submittedName>
</protein>
<keyword evidence="2" id="KW-1133">Transmembrane helix</keyword>
<reference evidence="5 6" key="1">
    <citation type="submission" date="2020-08" db="EMBL/GenBank/DDBJ databases">
        <title>Genomic Encyclopedia of Type Strains, Phase IV (KMG-V): Genome sequencing to study the core and pangenomes of soil and plant-associated prokaryotes.</title>
        <authorList>
            <person name="Whitman W."/>
        </authorList>
    </citation>
    <scope>NUCLEOTIDE SEQUENCE [LARGE SCALE GENOMIC DNA]</scope>
    <source>
        <strain evidence="3 6">SEMIA 471</strain>
        <strain evidence="4 5">SEMIA 489</strain>
    </source>
</reference>
<gene>
    <name evidence="3" type="ORF">GGE46_000262</name>
    <name evidence="4" type="ORF">GGE57_000262</name>
</gene>
<evidence type="ECO:0000256" key="1">
    <source>
        <dbReference type="SAM" id="MobiDB-lite"/>
    </source>
</evidence>
<accession>A0A7W6V4X2</accession>
<evidence type="ECO:0000313" key="5">
    <source>
        <dbReference type="Proteomes" id="UP000523431"/>
    </source>
</evidence>
<proteinExistence type="predicted"/>
<feature type="transmembrane region" description="Helical" evidence="2">
    <location>
        <begin position="12"/>
        <end position="30"/>
    </location>
</feature>
<dbReference type="Proteomes" id="UP000523431">
    <property type="component" value="Unassembled WGS sequence"/>
</dbReference>
<sequence>MIKGEEGGFGRPSLVCLALLSLFGVILGLVQDRPEHDEGGAGFVASGVGPRREREGLPGTPLCPAGHLPHRWGDRLGAMVSPNNGELVFRTTL</sequence>
<dbReference type="Proteomes" id="UP000557344">
    <property type="component" value="Unassembled WGS sequence"/>
</dbReference>
<dbReference type="EMBL" id="JACIID010000001">
    <property type="protein sequence ID" value="MBB4533553.1"/>
    <property type="molecule type" value="Genomic_DNA"/>
</dbReference>
<dbReference type="AlphaFoldDB" id="A0A7W6V4X2"/>